<evidence type="ECO:0000313" key="7">
    <source>
        <dbReference type="Proteomes" id="UP001501004"/>
    </source>
</evidence>
<dbReference type="InterPro" id="IPR001227">
    <property type="entry name" value="Ac_transferase_dom_sf"/>
</dbReference>
<evidence type="ECO:0000313" key="6">
    <source>
        <dbReference type="EMBL" id="GAA3746451.1"/>
    </source>
</evidence>
<gene>
    <name evidence="6" type="ORF">GCM10022239_22530</name>
</gene>
<dbReference type="InterPro" id="IPR016035">
    <property type="entry name" value="Acyl_Trfase/lysoPLipase"/>
</dbReference>
<name>A0ABP7FUL2_9MICO</name>
<feature type="domain" description="Malonyl-CoA:ACP transacylase (MAT)" evidence="5">
    <location>
        <begin position="23"/>
        <end position="318"/>
    </location>
</feature>
<dbReference type="Proteomes" id="UP001501004">
    <property type="component" value="Unassembled WGS sequence"/>
</dbReference>
<evidence type="ECO:0000259" key="5">
    <source>
        <dbReference type="SMART" id="SM00827"/>
    </source>
</evidence>
<dbReference type="InterPro" id="IPR050858">
    <property type="entry name" value="Mal-CoA-ACP_Trans/PKS_FabD"/>
</dbReference>
<comment type="caution">
    <text evidence="6">The sequence shown here is derived from an EMBL/GenBank/DDBJ whole genome shotgun (WGS) entry which is preliminary data.</text>
</comment>
<evidence type="ECO:0000256" key="3">
    <source>
        <dbReference type="ARBA" id="ARBA00023315"/>
    </source>
</evidence>
<dbReference type="SUPFAM" id="SSF55048">
    <property type="entry name" value="Probable ACP-binding domain of malonyl-CoA ACP transacylase"/>
    <property type="match status" value="1"/>
</dbReference>
<dbReference type="PANTHER" id="PTHR42681">
    <property type="entry name" value="MALONYL-COA-ACYL CARRIER PROTEIN TRANSACYLASE, MITOCHONDRIAL"/>
    <property type="match status" value="1"/>
</dbReference>
<dbReference type="Gene3D" id="3.30.70.250">
    <property type="entry name" value="Malonyl-CoA ACP transacylase, ACP-binding"/>
    <property type="match status" value="1"/>
</dbReference>
<dbReference type="SMART" id="SM00827">
    <property type="entry name" value="PKS_AT"/>
    <property type="match status" value="1"/>
</dbReference>
<dbReference type="InterPro" id="IPR014043">
    <property type="entry name" value="Acyl_transferase_dom"/>
</dbReference>
<comment type="catalytic activity">
    <reaction evidence="4">
        <text>holo-[ACP] + malonyl-CoA = malonyl-[ACP] + CoA</text>
        <dbReference type="Rhea" id="RHEA:41792"/>
        <dbReference type="Rhea" id="RHEA-COMP:9623"/>
        <dbReference type="Rhea" id="RHEA-COMP:9685"/>
        <dbReference type="ChEBI" id="CHEBI:57287"/>
        <dbReference type="ChEBI" id="CHEBI:57384"/>
        <dbReference type="ChEBI" id="CHEBI:64479"/>
        <dbReference type="ChEBI" id="CHEBI:78449"/>
        <dbReference type="EC" id="2.3.1.39"/>
    </reaction>
</comment>
<protein>
    <recommendedName>
        <fullName evidence="1">[acyl-carrier-protein] S-malonyltransferase</fullName>
        <ecNumber evidence="1">2.3.1.39</ecNumber>
    </recommendedName>
</protein>
<keyword evidence="7" id="KW-1185">Reference proteome</keyword>
<proteinExistence type="predicted"/>
<evidence type="ECO:0000256" key="1">
    <source>
        <dbReference type="ARBA" id="ARBA00013258"/>
    </source>
</evidence>
<evidence type="ECO:0000256" key="2">
    <source>
        <dbReference type="ARBA" id="ARBA00022679"/>
    </source>
</evidence>
<evidence type="ECO:0000256" key="4">
    <source>
        <dbReference type="ARBA" id="ARBA00048462"/>
    </source>
</evidence>
<dbReference type="PANTHER" id="PTHR42681:SF1">
    <property type="entry name" value="MALONYL-COA-ACYL CARRIER PROTEIN TRANSACYLASE, MITOCHONDRIAL"/>
    <property type="match status" value="1"/>
</dbReference>
<keyword evidence="3" id="KW-0012">Acyltransferase</keyword>
<reference evidence="7" key="1">
    <citation type="journal article" date="2019" name="Int. J. Syst. Evol. Microbiol.">
        <title>The Global Catalogue of Microorganisms (GCM) 10K type strain sequencing project: providing services to taxonomists for standard genome sequencing and annotation.</title>
        <authorList>
            <consortium name="The Broad Institute Genomics Platform"/>
            <consortium name="The Broad Institute Genome Sequencing Center for Infectious Disease"/>
            <person name="Wu L."/>
            <person name="Ma J."/>
        </authorList>
    </citation>
    <scope>NUCLEOTIDE SEQUENCE [LARGE SCALE GENOMIC DNA]</scope>
    <source>
        <strain evidence="7">JCM 16949</strain>
    </source>
</reference>
<dbReference type="EC" id="2.3.1.39" evidence="1"/>
<dbReference type="Pfam" id="PF00698">
    <property type="entry name" value="Acyl_transf_1"/>
    <property type="match status" value="1"/>
</dbReference>
<dbReference type="Gene3D" id="3.40.366.10">
    <property type="entry name" value="Malonyl-Coenzyme A Acyl Carrier Protein, domain 2"/>
    <property type="match status" value="1"/>
</dbReference>
<dbReference type="EMBL" id="BAABAE010000003">
    <property type="protein sequence ID" value="GAA3746451.1"/>
    <property type="molecule type" value="Genomic_DNA"/>
</dbReference>
<dbReference type="InterPro" id="IPR016036">
    <property type="entry name" value="Malonyl_transacylase_ACP-bd"/>
</dbReference>
<organism evidence="6 7">
    <name type="scientific">Leifsonella bigeumensis</name>
    <dbReference type="NCBI Taxonomy" id="433643"/>
    <lineage>
        <taxon>Bacteria</taxon>
        <taxon>Bacillati</taxon>
        <taxon>Actinomycetota</taxon>
        <taxon>Actinomycetes</taxon>
        <taxon>Micrococcales</taxon>
        <taxon>Microbacteriaceae</taxon>
        <taxon>Leifsonella</taxon>
    </lineage>
</organism>
<keyword evidence="2" id="KW-0808">Transferase</keyword>
<sequence>MLVELSQYKAAEGWKTREVIVIVCPGQGSQTPGFLAPWLEVPGLDDRLAEYSDAAGIDLTAHGTVSDADTIRDTAVAQPLIVAAGLLTLSVLLGGRRNLVGGIAGHSVGEFTAAAGAGILSPTDAMTLVAERGRAMADAAARTPTGMSAVIGADEPQLLELLHDLGLEPANFNGGGQLVVAGALDSLEKLKETPPVGSRVIPLQVAGAFHTRYMAPAVERLESAASGIVATDPNLQIWSNRDGHRISGGREFLDLLVGQVSSPVRWDRCMESFAAAGVTGIIEVAPAGALVGLAKRGLKGVPSIAVKTPDDIHAAIEMIETDA</sequence>
<accession>A0ABP7FUL2</accession>
<dbReference type="SUPFAM" id="SSF52151">
    <property type="entry name" value="FabD/lysophospholipase-like"/>
    <property type="match status" value="1"/>
</dbReference>